<dbReference type="STRING" id="3818.A0A445DBD5"/>
<dbReference type="InterPro" id="IPR040400">
    <property type="entry name" value="BAG5/6/7/8"/>
</dbReference>
<gene>
    <name evidence="3" type="ORF">Ahy_A04g017559</name>
</gene>
<evidence type="ECO:0000313" key="4">
    <source>
        <dbReference type="Proteomes" id="UP000289738"/>
    </source>
</evidence>
<name>A0A445DBD5_ARAHY</name>
<evidence type="ECO:0000256" key="1">
    <source>
        <dbReference type="ARBA" id="ARBA00023186"/>
    </source>
</evidence>
<dbReference type="PANTHER" id="PTHR33322:SF18">
    <property type="entry name" value="BAG FAMILY MOLECULAR CHAPERONE REGULATOR 8, CHLOROPLASTIC"/>
    <property type="match status" value="1"/>
</dbReference>
<evidence type="ECO:0008006" key="5">
    <source>
        <dbReference type="Google" id="ProtNLM"/>
    </source>
</evidence>
<dbReference type="AlphaFoldDB" id="A0A445DBD5"/>
<dbReference type="GO" id="GO:0009506">
    <property type="term" value="C:plasmodesma"/>
    <property type="evidence" value="ECO:0007669"/>
    <property type="project" value="TreeGrafter"/>
</dbReference>
<feature type="compositionally biased region" description="Basic residues" evidence="2">
    <location>
        <begin position="496"/>
        <end position="509"/>
    </location>
</feature>
<accession>A0A445DBD5</accession>
<dbReference type="PANTHER" id="PTHR33322">
    <property type="entry name" value="BAG DOMAIN CONTAINING PROTEIN, EXPRESSED"/>
    <property type="match status" value="1"/>
</dbReference>
<keyword evidence="4" id="KW-1185">Reference proteome</keyword>
<comment type="caution">
    <text evidence="3">The sequence shown here is derived from an EMBL/GenBank/DDBJ whole genome shotgun (WGS) entry which is preliminary data.</text>
</comment>
<organism evidence="3 4">
    <name type="scientific">Arachis hypogaea</name>
    <name type="common">Peanut</name>
    <dbReference type="NCBI Taxonomy" id="3818"/>
    <lineage>
        <taxon>Eukaryota</taxon>
        <taxon>Viridiplantae</taxon>
        <taxon>Streptophyta</taxon>
        <taxon>Embryophyta</taxon>
        <taxon>Tracheophyta</taxon>
        <taxon>Spermatophyta</taxon>
        <taxon>Magnoliopsida</taxon>
        <taxon>eudicotyledons</taxon>
        <taxon>Gunneridae</taxon>
        <taxon>Pentapetalae</taxon>
        <taxon>rosids</taxon>
        <taxon>fabids</taxon>
        <taxon>Fabales</taxon>
        <taxon>Fabaceae</taxon>
        <taxon>Papilionoideae</taxon>
        <taxon>50 kb inversion clade</taxon>
        <taxon>dalbergioids sensu lato</taxon>
        <taxon>Dalbergieae</taxon>
        <taxon>Pterocarpus clade</taxon>
        <taxon>Arachis</taxon>
    </lineage>
</organism>
<feature type="region of interest" description="Disordered" evidence="2">
    <location>
        <begin position="474"/>
        <end position="520"/>
    </location>
</feature>
<dbReference type="GO" id="GO:0006457">
    <property type="term" value="P:protein folding"/>
    <property type="evidence" value="ECO:0007669"/>
    <property type="project" value="TreeGrafter"/>
</dbReference>
<evidence type="ECO:0000256" key="2">
    <source>
        <dbReference type="SAM" id="MobiDB-lite"/>
    </source>
</evidence>
<proteinExistence type="predicted"/>
<dbReference type="EMBL" id="SDMP01000004">
    <property type="protein sequence ID" value="RYR60500.1"/>
    <property type="molecule type" value="Genomic_DNA"/>
</dbReference>
<dbReference type="Proteomes" id="UP000289738">
    <property type="component" value="Chromosome A04"/>
</dbReference>
<sequence>MASPYYNHHHHHHNQPPPPPPPPSCTHCCCNPPTATYTYTCCTTSPPPQPQDHLLQAISSLLSHQQQQPHHHPTIIPHYRSHFPKSHNNILTHQHQHQPQHQPHSSISSLIHRIESLESSLTHHSLSSSSSSSLSLRHAAARVIQTHFRSYLVRRSRTLRDLKRLALIKSTFTSLESSLSHNTHFDFVALSHKVVNLLLQLDSIEGCDPMIVDGKRSISRDLVQFLDSIEGVAVKKHTRCVKAAKSGRVSQRVNKPRDSGDDDERRKLLQNLRGRVERISRLCKLSETNEGDLEHDHGDGVGGNYDYNYDDADGYGDGVANVVVPPKKNGVFVVQKQGVQPRVKKSVKFAENGKICEVYSGSSASYEPDLSEDVACLDGSSSSDYDQGEVFEIVGNAAEDVAVDSSQGAEDDEEDAALVENGGSSRSSDDGRRNPNIRGIKNNGRNVVNQGHQERILFSAPMPVKMENKAELMKSKGIHGRDRFGNKYPQNPPMRSSRRPHKEKKKKKNPNFSDSTTTQIGEAPIRTRSLVRGTDYMLWRIWVLRRWI</sequence>
<dbReference type="CDD" id="cd23767">
    <property type="entry name" value="IQCD"/>
    <property type="match status" value="1"/>
</dbReference>
<feature type="region of interest" description="Disordered" evidence="2">
    <location>
        <begin position="245"/>
        <end position="266"/>
    </location>
</feature>
<feature type="compositionally biased region" description="Basic and acidic residues" evidence="2">
    <location>
        <begin position="474"/>
        <end position="485"/>
    </location>
</feature>
<feature type="compositionally biased region" description="Basic and acidic residues" evidence="2">
    <location>
        <begin position="255"/>
        <end position="266"/>
    </location>
</feature>
<reference evidence="3 4" key="1">
    <citation type="submission" date="2019-01" db="EMBL/GenBank/DDBJ databases">
        <title>Sequencing of cultivated peanut Arachis hypogaea provides insights into genome evolution and oil improvement.</title>
        <authorList>
            <person name="Chen X."/>
        </authorList>
    </citation>
    <scope>NUCLEOTIDE SEQUENCE [LARGE SCALE GENOMIC DNA]</scope>
    <source>
        <strain evidence="4">cv. Fuhuasheng</strain>
        <tissue evidence="3">Leaves</tissue>
    </source>
</reference>
<dbReference type="PROSITE" id="PS50096">
    <property type="entry name" value="IQ"/>
    <property type="match status" value="1"/>
</dbReference>
<protein>
    <recommendedName>
        <fullName evidence="5">BAG domain-containing protein</fullName>
    </recommendedName>
</protein>
<keyword evidence="1" id="KW-0143">Chaperone</keyword>
<evidence type="ECO:0000313" key="3">
    <source>
        <dbReference type="EMBL" id="RYR60500.1"/>
    </source>
</evidence>
<feature type="compositionally biased region" description="Polar residues" evidence="2">
    <location>
        <begin position="510"/>
        <end position="520"/>
    </location>
</feature>
<feature type="region of interest" description="Disordered" evidence="2">
    <location>
        <begin position="404"/>
        <end position="452"/>
    </location>
</feature>